<organism evidence="8 9">
    <name type="scientific">Neocallimastix californiae</name>
    <dbReference type="NCBI Taxonomy" id="1754190"/>
    <lineage>
        <taxon>Eukaryota</taxon>
        <taxon>Fungi</taxon>
        <taxon>Fungi incertae sedis</taxon>
        <taxon>Chytridiomycota</taxon>
        <taxon>Chytridiomycota incertae sedis</taxon>
        <taxon>Neocallimastigomycetes</taxon>
        <taxon>Neocallimastigales</taxon>
        <taxon>Neocallimastigaceae</taxon>
        <taxon>Neocallimastix</taxon>
    </lineage>
</organism>
<dbReference type="PROSITE" id="PS00562">
    <property type="entry name" value="CBM1_1"/>
    <property type="match status" value="1"/>
</dbReference>
<sequence length="822" mass="89235">MKAFILSFILLESICVLSQNCSPPFFQCGGKHWTGATCCEEGYECKIFNEWYSQCVESENVNKNDVTDNFVQNTNNIVENADNIVENADNIVENDDNIVENADNIIENTDIPQSNAANPVMEYTDTSSSGNVIGYASMNGGTTGGQGGQTITVSNQSELETALKGDSAKIIKINGIIKLSAELNVGSNTSLIGANNNSGITGAGLKIKNAKNIIIQNLKFSFCLGSNKDCINATKSTNIWVDHCEFFNDRNNGKDYYDGLVDFTHACDYITVSWCFLHDHYKASLVGHSDSNGSEDTGKLHITYHHNYFKNIGSRLPSLRFGTGHVFNNVYENIEASSVNVRMGAQALVESNIFKNANKPISTNLDSKEEGLVVERNNDFGTTANTNSITKKGNLSTVPYQYSADNVSNIYMAVVSGAGVGGGSNAPSSNSAPVVSNENNNNMNNNNQWNNNDWNNNWTNDRSSNNNNNNDWNSWAGNNNSNNANNQWNANSNNNNNNNNNENENTQNNNIQAFDVPITNSNQNSSSSSSGNVIGYASMNGGTTGGQGGQTITVSNQSELEAALKGDSAKIIKINGIIKLSAELNVGSNTSLIGANNNSGITGAGLKIKNAKNIIIQNLKFSFCLGSNKDCINATKSTNIWVDHCEFFNDRNNGKDYYDGLVDFTHACDYITVSWCFLHDHYKASLVGHSDSNGSEDTGKLHITYHHNYFKNIGSRLPSLRFGTGHVFNNVYENIEASSVNVRMGAQALVENNIFKNANKPISTNLDSKEEGLVVERNNDFGTTANTNSITKKGNLSTVPYQYSADNVNSVYSAVTSGAGPK</sequence>
<evidence type="ECO:0000256" key="4">
    <source>
        <dbReference type="RuleBase" id="RU361173"/>
    </source>
</evidence>
<dbReference type="GO" id="GO:0030570">
    <property type="term" value="F:pectate lyase activity"/>
    <property type="evidence" value="ECO:0007669"/>
    <property type="project" value="InterPro"/>
</dbReference>
<accession>A0A1Y2AS63</accession>
<keyword evidence="3 4" id="KW-0456">Lyase</keyword>
<evidence type="ECO:0000259" key="7">
    <source>
        <dbReference type="PROSITE" id="PS51164"/>
    </source>
</evidence>
<dbReference type="Gene3D" id="2.160.20.10">
    <property type="entry name" value="Single-stranded right-handed beta-helix, Pectin lyase-like"/>
    <property type="match status" value="2"/>
</dbReference>
<keyword evidence="2 6" id="KW-0732">Signal</keyword>
<evidence type="ECO:0000313" key="9">
    <source>
        <dbReference type="Proteomes" id="UP000193920"/>
    </source>
</evidence>
<proteinExistence type="inferred from homology"/>
<dbReference type="AlphaFoldDB" id="A0A1Y2AS63"/>
<gene>
    <name evidence="8" type="ORF">LY90DRAFT_109913</name>
</gene>
<dbReference type="SMART" id="SM00656">
    <property type="entry name" value="Amb_all"/>
    <property type="match status" value="2"/>
</dbReference>
<feature type="signal peptide" evidence="6">
    <location>
        <begin position="1"/>
        <end position="18"/>
    </location>
</feature>
<dbReference type="Pfam" id="PF00544">
    <property type="entry name" value="Pectate_lyase_4"/>
    <property type="match status" value="2"/>
</dbReference>
<comment type="caution">
    <text evidence="8">The sequence shown here is derived from an EMBL/GenBank/DDBJ whole genome shotgun (WGS) entry which is preliminary data.</text>
</comment>
<dbReference type="InterPro" id="IPR006626">
    <property type="entry name" value="PbH1"/>
</dbReference>
<dbReference type="GO" id="GO:0005576">
    <property type="term" value="C:extracellular region"/>
    <property type="evidence" value="ECO:0007669"/>
    <property type="project" value="UniProtKB-SubCell"/>
</dbReference>
<evidence type="ECO:0000256" key="5">
    <source>
        <dbReference type="SAM" id="MobiDB-lite"/>
    </source>
</evidence>
<keyword evidence="4" id="KW-0119">Carbohydrate metabolism</keyword>
<keyword evidence="9" id="KW-1185">Reference proteome</keyword>
<keyword evidence="4" id="KW-0964">Secreted</keyword>
<dbReference type="GO" id="GO:0030248">
    <property type="term" value="F:cellulose binding"/>
    <property type="evidence" value="ECO:0007669"/>
    <property type="project" value="InterPro"/>
</dbReference>
<dbReference type="PANTHER" id="PTHR31683:SF18">
    <property type="entry name" value="PECTATE LYASE 21-RELATED"/>
    <property type="match status" value="1"/>
</dbReference>
<dbReference type="SUPFAM" id="SSF51126">
    <property type="entry name" value="Pectin lyase-like"/>
    <property type="match status" value="2"/>
</dbReference>
<dbReference type="InterPro" id="IPR035971">
    <property type="entry name" value="CBD_sf"/>
</dbReference>
<dbReference type="Proteomes" id="UP000193920">
    <property type="component" value="Unassembled WGS sequence"/>
</dbReference>
<reference evidence="8 9" key="1">
    <citation type="submission" date="2016-08" db="EMBL/GenBank/DDBJ databases">
        <title>A Parts List for Fungal Cellulosomes Revealed by Comparative Genomics.</title>
        <authorList>
            <consortium name="DOE Joint Genome Institute"/>
            <person name="Haitjema C.H."/>
            <person name="Gilmore S.P."/>
            <person name="Henske J.K."/>
            <person name="Solomon K.V."/>
            <person name="De Groot R."/>
            <person name="Kuo A."/>
            <person name="Mondo S.J."/>
            <person name="Salamov A.A."/>
            <person name="Labutti K."/>
            <person name="Zhao Z."/>
            <person name="Chiniquy J."/>
            <person name="Barry K."/>
            <person name="Brewer H.M."/>
            <person name="Purvine S.O."/>
            <person name="Wright A.T."/>
            <person name="Boxma B."/>
            <person name="Van Alen T."/>
            <person name="Hackstein J.H."/>
            <person name="Baker S.E."/>
            <person name="Grigoriev I.V."/>
            <person name="O'Malley M.A."/>
        </authorList>
    </citation>
    <scope>NUCLEOTIDE SEQUENCE [LARGE SCALE GENOMIC DNA]</scope>
    <source>
        <strain evidence="8 9">G1</strain>
    </source>
</reference>
<evidence type="ECO:0000256" key="2">
    <source>
        <dbReference type="ARBA" id="ARBA00022729"/>
    </source>
</evidence>
<evidence type="ECO:0000313" key="8">
    <source>
        <dbReference type="EMBL" id="ORY25403.1"/>
    </source>
</evidence>
<dbReference type="EMBL" id="MCOG01000212">
    <property type="protein sequence ID" value="ORY25403.1"/>
    <property type="molecule type" value="Genomic_DNA"/>
</dbReference>
<evidence type="ECO:0000256" key="6">
    <source>
        <dbReference type="SAM" id="SignalP"/>
    </source>
</evidence>
<dbReference type="InterPro" id="IPR000254">
    <property type="entry name" value="CBD"/>
</dbReference>
<dbReference type="SMART" id="SM00710">
    <property type="entry name" value="PbH1"/>
    <property type="match status" value="5"/>
</dbReference>
<name>A0A1Y2AS63_9FUNG</name>
<dbReference type="SUPFAM" id="SSF57180">
    <property type="entry name" value="Cellulose-binding domain"/>
    <property type="match status" value="1"/>
</dbReference>
<evidence type="ECO:0000256" key="1">
    <source>
        <dbReference type="ARBA" id="ARBA00010980"/>
    </source>
</evidence>
<dbReference type="InterPro" id="IPR002022">
    <property type="entry name" value="Pec_lyase"/>
</dbReference>
<dbReference type="OrthoDB" id="1637350at2759"/>
<keyword evidence="4" id="KW-0624">Polysaccharide degradation</keyword>
<feature type="compositionally biased region" description="Low complexity" evidence="5">
    <location>
        <begin position="520"/>
        <end position="532"/>
    </location>
</feature>
<dbReference type="InterPro" id="IPR011050">
    <property type="entry name" value="Pectin_lyase_fold/virulence"/>
</dbReference>
<feature type="chain" id="PRO_5013231594" evidence="6">
    <location>
        <begin position="19"/>
        <end position="822"/>
    </location>
</feature>
<dbReference type="STRING" id="1754190.A0A1Y2AS63"/>
<feature type="compositionally biased region" description="Low complexity" evidence="5">
    <location>
        <begin position="425"/>
        <end position="510"/>
    </location>
</feature>
<dbReference type="PROSITE" id="PS51164">
    <property type="entry name" value="CBM1_2"/>
    <property type="match status" value="1"/>
</dbReference>
<dbReference type="GO" id="GO:0000272">
    <property type="term" value="P:polysaccharide catabolic process"/>
    <property type="evidence" value="ECO:0007669"/>
    <property type="project" value="UniProtKB-KW"/>
</dbReference>
<protein>
    <submittedName>
        <fullName evidence="8">Pectin lyase-like protein</fullName>
    </submittedName>
</protein>
<dbReference type="PANTHER" id="PTHR31683">
    <property type="entry name" value="PECTATE LYASE 18-RELATED"/>
    <property type="match status" value="1"/>
</dbReference>
<dbReference type="Pfam" id="PF00734">
    <property type="entry name" value="CBM_1"/>
    <property type="match status" value="1"/>
</dbReference>
<comment type="subcellular location">
    <subcellularLocation>
        <location evidence="4">Secreted</location>
    </subcellularLocation>
</comment>
<dbReference type="InterPro" id="IPR012334">
    <property type="entry name" value="Pectin_lyas_fold"/>
</dbReference>
<feature type="region of interest" description="Disordered" evidence="5">
    <location>
        <begin position="422"/>
        <end position="542"/>
    </location>
</feature>
<comment type="similarity">
    <text evidence="1 4">Belongs to the polysaccharide lyase 1 family.</text>
</comment>
<feature type="domain" description="CBM1" evidence="7">
    <location>
        <begin position="20"/>
        <end position="56"/>
    </location>
</feature>
<evidence type="ECO:0000256" key="3">
    <source>
        <dbReference type="ARBA" id="ARBA00023239"/>
    </source>
</evidence>
<dbReference type="SMART" id="SM00236">
    <property type="entry name" value="fCBD"/>
    <property type="match status" value="1"/>
</dbReference>
<dbReference type="InterPro" id="IPR045032">
    <property type="entry name" value="PEL"/>
</dbReference>